<evidence type="ECO:0000256" key="4">
    <source>
        <dbReference type="SAM" id="MobiDB-lite"/>
    </source>
</evidence>
<evidence type="ECO:0000313" key="6">
    <source>
        <dbReference type="Proteomes" id="UP000076798"/>
    </source>
</evidence>
<dbReference type="EMBL" id="KV428013">
    <property type="protein sequence ID" value="KZT42550.1"/>
    <property type="molecule type" value="Genomic_DNA"/>
</dbReference>
<protein>
    <recommendedName>
        <fullName evidence="7">AFG1-like ATPase</fullName>
    </recommendedName>
</protein>
<keyword evidence="3" id="KW-0067">ATP-binding</keyword>
<name>A0A166HBY6_9AGAM</name>
<feature type="compositionally biased region" description="Gly residues" evidence="4">
    <location>
        <begin position="636"/>
        <end position="645"/>
    </location>
</feature>
<evidence type="ECO:0000256" key="3">
    <source>
        <dbReference type="ARBA" id="ARBA00022840"/>
    </source>
</evidence>
<dbReference type="PANTHER" id="PTHR12169">
    <property type="entry name" value="ATPASE N2B"/>
    <property type="match status" value="1"/>
</dbReference>
<gene>
    <name evidence="5" type="ORF">SISSUDRAFT_1016049</name>
</gene>
<feature type="region of interest" description="Disordered" evidence="4">
    <location>
        <begin position="635"/>
        <end position="657"/>
    </location>
</feature>
<dbReference type="Proteomes" id="UP000076798">
    <property type="component" value="Unassembled WGS sequence"/>
</dbReference>
<evidence type="ECO:0000256" key="2">
    <source>
        <dbReference type="ARBA" id="ARBA00022741"/>
    </source>
</evidence>
<keyword evidence="6" id="KW-1185">Reference proteome</keyword>
<dbReference type="GO" id="GO:0005739">
    <property type="term" value="C:mitochondrion"/>
    <property type="evidence" value="ECO:0007669"/>
    <property type="project" value="TreeGrafter"/>
</dbReference>
<evidence type="ECO:0000313" key="5">
    <source>
        <dbReference type="EMBL" id="KZT42550.1"/>
    </source>
</evidence>
<dbReference type="AlphaFoldDB" id="A0A166HBY6"/>
<dbReference type="Gene3D" id="3.40.50.300">
    <property type="entry name" value="P-loop containing nucleotide triphosphate hydrolases"/>
    <property type="match status" value="1"/>
</dbReference>
<proteinExistence type="inferred from homology"/>
<dbReference type="GO" id="GO:0016887">
    <property type="term" value="F:ATP hydrolysis activity"/>
    <property type="evidence" value="ECO:0007669"/>
    <property type="project" value="InterPro"/>
</dbReference>
<organism evidence="5 6">
    <name type="scientific">Sistotremastrum suecicum HHB10207 ss-3</name>
    <dbReference type="NCBI Taxonomy" id="1314776"/>
    <lineage>
        <taxon>Eukaryota</taxon>
        <taxon>Fungi</taxon>
        <taxon>Dikarya</taxon>
        <taxon>Basidiomycota</taxon>
        <taxon>Agaricomycotina</taxon>
        <taxon>Agaricomycetes</taxon>
        <taxon>Sistotremastrales</taxon>
        <taxon>Sistotremastraceae</taxon>
        <taxon>Sistotremastrum</taxon>
    </lineage>
</organism>
<evidence type="ECO:0000256" key="1">
    <source>
        <dbReference type="ARBA" id="ARBA00010322"/>
    </source>
</evidence>
<dbReference type="SUPFAM" id="SSF52540">
    <property type="entry name" value="P-loop containing nucleoside triphosphate hydrolases"/>
    <property type="match status" value="1"/>
</dbReference>
<evidence type="ECO:0008006" key="7">
    <source>
        <dbReference type="Google" id="ProtNLM"/>
    </source>
</evidence>
<sequence>MDCRRKPVLPISSSWRLHRSSRNFTASRTASDNDGRAKAQHLHSSDLLDVYRSRVSQGVIKSDDEQLRLIMELRKLSAKLKDYAPPPLPERFDSLALRGSPSFHTSNNSNSVYSSSDSSTREPTISDVHAITKRLSIVEEFEQMSAPKGLFVVGAPGTGKSMLIDMWYETLQTKFRSRKHYNELVLQIYRDVWTESQNRQRFLASQPPVLAQASEPWSRTLKARWKAMLGKKDSSTISTRAPFASSSAHFLPISFVVAQQMLLKHWLLVFDEIQLLDISSAGLLADVLAWYWRLGGVLVGSSNKVPEELYRNGVQQDRLEPFVEALKIRSPVFNIRSSHDWRSVKSSDLSGSRWVLVEKGEISRSALRDLIYEEEGSYATLAPQIIPVFGRHLEVPAALGVLCLYTFDQLCNQSLGSADYLAIASRFRTVIVTGIPRVRLAAKDQCRRFITAIDALYETRCRLVCFAEVGILDLFSSQEITSSEFHSTDDIIMYEGLSEMRTVNRPNVSTYERPASKEIEYSGVSSLDSVNSFSGQEERFAFKRALSRLVEMTSQSYHAQARWRPLTQERRHWESNLTTKPAPLTSRLQQLESKEVENSDFAQEASYRQNGHAESRPSAPRFSENHIWGVREDWGPGAGLWGRGVAGKSDAPNKHDK</sequence>
<accession>A0A166HBY6</accession>
<reference evidence="5 6" key="1">
    <citation type="journal article" date="2016" name="Mol. Biol. Evol.">
        <title>Comparative Genomics of Early-Diverging Mushroom-Forming Fungi Provides Insights into the Origins of Lignocellulose Decay Capabilities.</title>
        <authorList>
            <person name="Nagy L.G."/>
            <person name="Riley R."/>
            <person name="Tritt A."/>
            <person name="Adam C."/>
            <person name="Daum C."/>
            <person name="Floudas D."/>
            <person name="Sun H."/>
            <person name="Yadav J.S."/>
            <person name="Pangilinan J."/>
            <person name="Larsson K.H."/>
            <person name="Matsuura K."/>
            <person name="Barry K."/>
            <person name="Labutti K."/>
            <person name="Kuo R."/>
            <person name="Ohm R.A."/>
            <person name="Bhattacharya S.S."/>
            <person name="Shirouzu T."/>
            <person name="Yoshinaga Y."/>
            <person name="Martin F.M."/>
            <person name="Grigoriev I.V."/>
            <person name="Hibbett D.S."/>
        </authorList>
    </citation>
    <scope>NUCLEOTIDE SEQUENCE [LARGE SCALE GENOMIC DNA]</scope>
    <source>
        <strain evidence="5 6">HHB10207 ss-3</strain>
    </source>
</reference>
<feature type="region of interest" description="Disordered" evidence="4">
    <location>
        <begin position="595"/>
        <end position="621"/>
    </location>
</feature>
<dbReference type="InterPro" id="IPR027417">
    <property type="entry name" value="P-loop_NTPase"/>
</dbReference>
<dbReference type="Pfam" id="PF03969">
    <property type="entry name" value="AFG1_ATPase"/>
    <property type="match status" value="1"/>
</dbReference>
<comment type="similarity">
    <text evidence="1">Belongs to the AFG1 ATPase family.</text>
</comment>
<dbReference type="PANTHER" id="PTHR12169:SF2">
    <property type="entry name" value="AFG1P"/>
    <property type="match status" value="1"/>
</dbReference>
<dbReference type="NCBIfam" id="NF040713">
    <property type="entry name" value="ZapE"/>
    <property type="match status" value="1"/>
</dbReference>
<dbReference type="OrthoDB" id="2193432at2759"/>
<dbReference type="GO" id="GO:0005524">
    <property type="term" value="F:ATP binding"/>
    <property type="evidence" value="ECO:0007669"/>
    <property type="project" value="UniProtKB-KW"/>
</dbReference>
<keyword evidence="2" id="KW-0547">Nucleotide-binding</keyword>
<dbReference type="InterPro" id="IPR005654">
    <property type="entry name" value="ATPase_AFG1-like"/>
</dbReference>